<evidence type="ECO:0000256" key="1">
    <source>
        <dbReference type="ARBA" id="ARBA00023015"/>
    </source>
</evidence>
<dbReference type="PANTHER" id="PTHR35807">
    <property type="entry name" value="TRANSCRIPTIONAL REGULATOR REDD-RELATED"/>
    <property type="match status" value="1"/>
</dbReference>
<organism evidence="5 6">
    <name type="scientific">Plantactinospora mayteni</name>
    <dbReference type="NCBI Taxonomy" id="566021"/>
    <lineage>
        <taxon>Bacteria</taxon>
        <taxon>Bacillati</taxon>
        <taxon>Actinomycetota</taxon>
        <taxon>Actinomycetes</taxon>
        <taxon>Micromonosporales</taxon>
        <taxon>Micromonosporaceae</taxon>
        <taxon>Plantactinospora</taxon>
    </lineage>
</organism>
<dbReference type="Gene3D" id="3.40.50.300">
    <property type="entry name" value="P-loop containing nucleotide triphosphate hydrolases"/>
    <property type="match status" value="1"/>
</dbReference>
<evidence type="ECO:0000256" key="3">
    <source>
        <dbReference type="PROSITE-ProRule" id="PRU00339"/>
    </source>
</evidence>
<comment type="caution">
    <text evidence="5">The sequence shown here is derived from an EMBL/GenBank/DDBJ whole genome shotgun (WGS) entry which is preliminary data.</text>
</comment>
<dbReference type="Gene3D" id="1.25.40.10">
    <property type="entry name" value="Tetratricopeptide repeat domain"/>
    <property type="match status" value="2"/>
</dbReference>
<dbReference type="SMART" id="SM00028">
    <property type="entry name" value="TPR"/>
    <property type="match status" value="5"/>
</dbReference>
<keyword evidence="1" id="KW-0805">Transcription regulation</keyword>
<name>A0ABQ4F188_9ACTN</name>
<dbReference type="PROSITE" id="PS50005">
    <property type="entry name" value="TPR"/>
    <property type="match status" value="1"/>
</dbReference>
<sequence>MHFEVLGPVRVRQDGRSLPVRGRLQHILLAVLLARANVEVPTHVLAETLWGEPDERAGPKLQQHVHKLRRVLGDVNHIRFGQDGYCLNVAPDELDAQRFDALLDDGIRVPDGEPNRRAEILRQALGLWRGDPFAGLDVPILTDESARLTERKLIATEDLYEAEIACGHGETTVAKLAELVRLHPLRERSRQLLIIALYGAGRRADALAAYRSAHTTFSDELGVEPGLELRWLQARILAGEPLDAAPTRPVAVNAGGLAVPAQLPRDTPGFVGRATDLSALDGMWSDADDAAPVAAIAGTAGVGKTALAVRWAHRNSGEFPDGQLYVDLHGYGPGDPVTAGDALAGFLRALGVDGAAIPVQLVERAARFRSLVHNRRILVVLDNARTVEQVRPLLPGSRSCFVLVTSRDSLAGLVVRDGARRIDLDRLAPDEALTLVRALIGEQGDPGALTALVDRCARLPLALRIAAESVRTRNGLRVADLVAALGDDVGRLDVLDAGADPHTNIRAVFSWSYRHLPPDAATLFRLMGLHPWDTATDTLAALGGHDQRTTRRALESLARAYLVDELPDGRFGMHDLLRAYAAERAAEDESPAIRQAALRRVFTWYLHTAIAARHVLIPQSPELPVEHDAQSPGIVFSDIAEALAWYGVERPTLASLVTAAAERGEHDLAWRIAAASLAYFNISKHWDDCIATHRTGLDSAVRVGDRAGEATMLNGLGVAYDDIHEFDASLECHLRAAELFAGTGNDHLAAWNLNNLGVTYDRLGRFDEALDRHREAFTLFRAVGDRRGQAYSLNNLGDVHRQRKDFAKAADHLRRALEIQRAVGDSDGQRFTLCSLGDLHRDSGQLGRAADYYSRAVETSLTQGDRWQAAISLVRLADLRQARTVHHLREAHLLFTEIGDTDAAAEVRARLAELGTTHGEVRPDGRHIDRP</sequence>
<proteinExistence type="predicted"/>
<dbReference type="RefSeq" id="WP_203861964.1">
    <property type="nucleotide sequence ID" value="NZ_BAAAZQ010000029.1"/>
</dbReference>
<dbReference type="SMART" id="SM01043">
    <property type="entry name" value="BTAD"/>
    <property type="match status" value="1"/>
</dbReference>
<evidence type="ECO:0000259" key="4">
    <source>
        <dbReference type="SMART" id="SM01043"/>
    </source>
</evidence>
<dbReference type="PANTHER" id="PTHR35807:SF1">
    <property type="entry name" value="TRANSCRIPTIONAL REGULATOR REDD"/>
    <property type="match status" value="1"/>
</dbReference>
<gene>
    <name evidence="5" type="ORF">Pma05_72360</name>
</gene>
<dbReference type="SUPFAM" id="SSF48452">
    <property type="entry name" value="TPR-like"/>
    <property type="match status" value="3"/>
</dbReference>
<dbReference type="EMBL" id="BONX01000056">
    <property type="protein sequence ID" value="GIH00664.1"/>
    <property type="molecule type" value="Genomic_DNA"/>
</dbReference>
<feature type="domain" description="Bacterial transcriptional activator" evidence="4">
    <location>
        <begin position="94"/>
        <end position="237"/>
    </location>
</feature>
<evidence type="ECO:0000313" key="6">
    <source>
        <dbReference type="Proteomes" id="UP000621500"/>
    </source>
</evidence>
<protein>
    <submittedName>
        <fullName evidence="5">XRE family transcriptional regulator</fullName>
    </submittedName>
</protein>
<dbReference type="InterPro" id="IPR051677">
    <property type="entry name" value="AfsR-DnrI-RedD_regulator"/>
</dbReference>
<dbReference type="Pfam" id="PF13424">
    <property type="entry name" value="TPR_12"/>
    <property type="match status" value="2"/>
</dbReference>
<dbReference type="InterPro" id="IPR027417">
    <property type="entry name" value="P-loop_NTPase"/>
</dbReference>
<feature type="repeat" description="TPR" evidence="3">
    <location>
        <begin position="790"/>
        <end position="823"/>
    </location>
</feature>
<dbReference type="SUPFAM" id="SSF52540">
    <property type="entry name" value="P-loop containing nucleoside triphosphate hydrolases"/>
    <property type="match status" value="1"/>
</dbReference>
<dbReference type="PRINTS" id="PR00364">
    <property type="entry name" value="DISEASERSIST"/>
</dbReference>
<dbReference type="Gene3D" id="1.10.10.10">
    <property type="entry name" value="Winged helix-like DNA-binding domain superfamily/Winged helix DNA-binding domain"/>
    <property type="match status" value="1"/>
</dbReference>
<dbReference type="InterPro" id="IPR019734">
    <property type="entry name" value="TPR_rpt"/>
</dbReference>
<dbReference type="InterPro" id="IPR005158">
    <property type="entry name" value="BTAD"/>
</dbReference>
<dbReference type="InterPro" id="IPR016032">
    <property type="entry name" value="Sig_transdc_resp-reg_C-effctor"/>
</dbReference>
<keyword evidence="3" id="KW-0802">TPR repeat</keyword>
<evidence type="ECO:0000313" key="5">
    <source>
        <dbReference type="EMBL" id="GIH00664.1"/>
    </source>
</evidence>
<dbReference type="CDD" id="cd15831">
    <property type="entry name" value="BTAD"/>
    <property type="match status" value="1"/>
</dbReference>
<keyword evidence="6" id="KW-1185">Reference proteome</keyword>
<dbReference type="Proteomes" id="UP000621500">
    <property type="component" value="Unassembled WGS sequence"/>
</dbReference>
<keyword evidence="2" id="KW-0804">Transcription</keyword>
<dbReference type="Pfam" id="PF03704">
    <property type="entry name" value="BTAD"/>
    <property type="match status" value="1"/>
</dbReference>
<dbReference type="SUPFAM" id="SSF46894">
    <property type="entry name" value="C-terminal effector domain of the bipartite response regulators"/>
    <property type="match status" value="1"/>
</dbReference>
<evidence type="ECO:0000256" key="2">
    <source>
        <dbReference type="ARBA" id="ARBA00023163"/>
    </source>
</evidence>
<dbReference type="InterPro" id="IPR036388">
    <property type="entry name" value="WH-like_DNA-bd_sf"/>
</dbReference>
<dbReference type="InterPro" id="IPR011990">
    <property type="entry name" value="TPR-like_helical_dom_sf"/>
</dbReference>
<accession>A0ABQ4F188</accession>
<reference evidence="5 6" key="1">
    <citation type="submission" date="2021-01" db="EMBL/GenBank/DDBJ databases">
        <title>Whole genome shotgun sequence of Plantactinospora mayteni NBRC 109088.</title>
        <authorList>
            <person name="Komaki H."/>
            <person name="Tamura T."/>
        </authorList>
    </citation>
    <scope>NUCLEOTIDE SEQUENCE [LARGE SCALE GENOMIC DNA]</scope>
    <source>
        <strain evidence="5 6">NBRC 109088</strain>
    </source>
</reference>